<evidence type="ECO:0000313" key="1">
    <source>
        <dbReference type="EMBL" id="AKU94511.1"/>
    </source>
</evidence>
<gene>
    <name evidence="1" type="ORF">AKJ09_01175</name>
</gene>
<protein>
    <submittedName>
        <fullName evidence="1">Uncharacterized protein</fullName>
    </submittedName>
</protein>
<keyword evidence="2" id="KW-1185">Reference proteome</keyword>
<organism evidence="1 2">
    <name type="scientific">Labilithrix luteola</name>
    <dbReference type="NCBI Taxonomy" id="1391654"/>
    <lineage>
        <taxon>Bacteria</taxon>
        <taxon>Pseudomonadati</taxon>
        <taxon>Myxococcota</taxon>
        <taxon>Polyangia</taxon>
        <taxon>Polyangiales</taxon>
        <taxon>Labilitrichaceae</taxon>
        <taxon>Labilithrix</taxon>
    </lineage>
</organism>
<reference evidence="1 2" key="1">
    <citation type="submission" date="2015-08" db="EMBL/GenBank/DDBJ databases">
        <authorList>
            <person name="Babu N.S."/>
            <person name="Beckwith C.J."/>
            <person name="Beseler K.G."/>
            <person name="Brison A."/>
            <person name="Carone J.V."/>
            <person name="Caskin T.P."/>
            <person name="Diamond M."/>
            <person name="Durham M.E."/>
            <person name="Foxe J.M."/>
            <person name="Go M."/>
            <person name="Henderson B.A."/>
            <person name="Jones I.B."/>
            <person name="McGettigan J.A."/>
            <person name="Micheletti S.J."/>
            <person name="Nasrallah M.E."/>
            <person name="Ortiz D."/>
            <person name="Piller C.R."/>
            <person name="Privatt S.R."/>
            <person name="Schneider S.L."/>
            <person name="Sharp S."/>
            <person name="Smith T.C."/>
            <person name="Stanton J.D."/>
            <person name="Ullery H.E."/>
            <person name="Wilson R.J."/>
            <person name="Serrano M.G."/>
            <person name="Buck G."/>
            <person name="Lee V."/>
            <person name="Wang Y."/>
            <person name="Carvalho R."/>
            <person name="Voegtly L."/>
            <person name="Shi R."/>
            <person name="Duckworth R."/>
            <person name="Johnson A."/>
            <person name="Loviza R."/>
            <person name="Walstead R."/>
            <person name="Shah Z."/>
            <person name="Kiflezghi M."/>
            <person name="Wade K."/>
            <person name="Ball S.L."/>
            <person name="Bradley K.W."/>
            <person name="Asai D.J."/>
            <person name="Bowman C.A."/>
            <person name="Russell D.A."/>
            <person name="Pope W.H."/>
            <person name="Jacobs-Sera D."/>
            <person name="Hendrix R.W."/>
            <person name="Hatfull G.F."/>
        </authorList>
    </citation>
    <scope>NUCLEOTIDE SEQUENCE [LARGE SCALE GENOMIC DNA]</scope>
    <source>
        <strain evidence="1 2">DSM 27648</strain>
    </source>
</reference>
<evidence type="ECO:0000313" key="2">
    <source>
        <dbReference type="Proteomes" id="UP000064967"/>
    </source>
</evidence>
<dbReference type="EMBL" id="CP012333">
    <property type="protein sequence ID" value="AKU94511.1"/>
    <property type="molecule type" value="Genomic_DNA"/>
</dbReference>
<dbReference type="Proteomes" id="UP000064967">
    <property type="component" value="Chromosome"/>
</dbReference>
<name>A0A0K1PM83_9BACT</name>
<dbReference type="STRING" id="1391654.AKJ09_01175"/>
<proteinExistence type="predicted"/>
<accession>A0A0K1PM83</accession>
<dbReference type="AlphaFoldDB" id="A0A0K1PM83"/>
<sequence length="63" mass="6938">MAVCVAPMSGVALARYGERLRSSPERAFEADEPDATMRPTALKRIPSCPSTTLLLTMCVRQQR</sequence>
<dbReference type="KEGG" id="llu:AKJ09_01175"/>